<dbReference type="RefSeq" id="XP_064073852.1">
    <property type="nucleotide sequence ID" value="XM_064217782.1"/>
</dbReference>
<feature type="region of interest" description="Disordered" evidence="1">
    <location>
        <begin position="76"/>
        <end position="118"/>
    </location>
</feature>
<accession>A0ABM4ARC9</accession>
<organism evidence="2 3">
    <name type="scientific">Vanessa tameamea</name>
    <name type="common">Kamehameha butterfly</name>
    <dbReference type="NCBI Taxonomy" id="334116"/>
    <lineage>
        <taxon>Eukaryota</taxon>
        <taxon>Metazoa</taxon>
        <taxon>Ecdysozoa</taxon>
        <taxon>Arthropoda</taxon>
        <taxon>Hexapoda</taxon>
        <taxon>Insecta</taxon>
        <taxon>Pterygota</taxon>
        <taxon>Neoptera</taxon>
        <taxon>Endopterygota</taxon>
        <taxon>Lepidoptera</taxon>
        <taxon>Glossata</taxon>
        <taxon>Ditrysia</taxon>
        <taxon>Papilionoidea</taxon>
        <taxon>Nymphalidae</taxon>
        <taxon>Nymphalinae</taxon>
        <taxon>Vanessa</taxon>
    </lineage>
</organism>
<feature type="compositionally biased region" description="Polar residues" evidence="1">
    <location>
        <begin position="12"/>
        <end position="25"/>
    </location>
</feature>
<gene>
    <name evidence="3" type="primary">LOC135193794</name>
</gene>
<protein>
    <submittedName>
        <fullName evidence="3">Uncharacterized protein LOC135193794</fullName>
    </submittedName>
</protein>
<proteinExistence type="predicted"/>
<feature type="compositionally biased region" description="Basic residues" evidence="1">
    <location>
        <begin position="76"/>
        <end position="110"/>
    </location>
</feature>
<sequence length="343" mass="40037">MEDDNTKDGPNEPSTSKKASQSNNSVDDEYNDNRDQRINRDMSESDTYSEISDVDMARTNQELRTSSILKKYVKSNAKKKNTRRLAGRIKKRGRPPAKRQPRKSLKRKSKTTGEKKERDISVSTIFTRLSSNGFQTPGCERCGHRCCLRRYNYELWKKFNRYEQDLRKYNRHISSNKDKKMDQTEKFSVLNEILKIVFPCVIMKKVLKLDLAINPDMIYEALKRLTMWKQDVPTNSILEYIAQNYPVNTKKAELIRELYDKLTIANILGIVSRTSADTWGLGHVFQKRRPNKNHVTMFWKVYADTLKPIAKKENTEIAEEPDMWEKATDKNVNSLATHEEAIL</sequence>
<feature type="compositionally biased region" description="Basic and acidic residues" evidence="1">
    <location>
        <begin position="1"/>
        <end position="10"/>
    </location>
</feature>
<name>A0ABM4ARC9_VANTA</name>
<reference evidence="3" key="1">
    <citation type="submission" date="2025-08" db="UniProtKB">
        <authorList>
            <consortium name="RefSeq"/>
        </authorList>
    </citation>
    <scope>IDENTIFICATION</scope>
    <source>
        <tissue evidence="3">Whole body</tissue>
    </source>
</reference>
<evidence type="ECO:0000256" key="1">
    <source>
        <dbReference type="SAM" id="MobiDB-lite"/>
    </source>
</evidence>
<feature type="region of interest" description="Disordered" evidence="1">
    <location>
        <begin position="1"/>
        <end position="63"/>
    </location>
</feature>
<feature type="compositionally biased region" description="Basic and acidic residues" evidence="1">
    <location>
        <begin position="31"/>
        <end position="43"/>
    </location>
</feature>
<dbReference type="GeneID" id="135193794"/>
<evidence type="ECO:0000313" key="2">
    <source>
        <dbReference type="Proteomes" id="UP001652626"/>
    </source>
</evidence>
<evidence type="ECO:0000313" key="3">
    <source>
        <dbReference type="RefSeq" id="XP_064073852.1"/>
    </source>
</evidence>
<keyword evidence="2" id="KW-1185">Reference proteome</keyword>
<dbReference type="Proteomes" id="UP001652626">
    <property type="component" value="Chromosome 18"/>
</dbReference>